<proteinExistence type="inferred from homology"/>
<reference evidence="6" key="1">
    <citation type="journal article" date="2014" name="Int. J. Syst. Evol. Microbiol.">
        <title>Complete genome sequence of Corynebacterium casei LMG S-19264T (=DSM 44701T), isolated from a smear-ripened cheese.</title>
        <authorList>
            <consortium name="US DOE Joint Genome Institute (JGI-PGF)"/>
            <person name="Walter F."/>
            <person name="Albersmeier A."/>
            <person name="Kalinowski J."/>
            <person name="Ruckert C."/>
        </authorList>
    </citation>
    <scope>NUCLEOTIDE SEQUENCE</scope>
    <source>
        <strain evidence="6">VKM Ac-1321</strain>
    </source>
</reference>
<feature type="domain" description="Dehydrogenase E1 component" evidence="5">
    <location>
        <begin position="32"/>
        <end position="317"/>
    </location>
</feature>
<evidence type="ECO:0000256" key="3">
    <source>
        <dbReference type="ARBA" id="ARBA00023052"/>
    </source>
</evidence>
<dbReference type="Gene3D" id="3.40.50.970">
    <property type="match status" value="1"/>
</dbReference>
<dbReference type="PANTHER" id="PTHR43380">
    <property type="entry name" value="2-OXOISOVALERATE DEHYDROGENASE SUBUNIT ALPHA, MITOCHONDRIAL"/>
    <property type="match status" value="1"/>
</dbReference>
<evidence type="ECO:0000313" key="6">
    <source>
        <dbReference type="EMBL" id="GLL06605.1"/>
    </source>
</evidence>
<comment type="cofactor">
    <cofactor evidence="1 4">
        <name>thiamine diphosphate</name>
        <dbReference type="ChEBI" id="CHEBI:58937"/>
    </cofactor>
</comment>
<dbReference type="Proteomes" id="UP001143480">
    <property type="component" value="Unassembled WGS sequence"/>
</dbReference>
<evidence type="ECO:0000256" key="1">
    <source>
        <dbReference type="ARBA" id="ARBA00001964"/>
    </source>
</evidence>
<dbReference type="InterPro" id="IPR050771">
    <property type="entry name" value="Alpha-ketoacid_DH_E1_comp"/>
</dbReference>
<dbReference type="AlphaFoldDB" id="A0A9W6KUF3"/>
<comment type="caution">
    <text evidence="6">The sequence shown here is derived from an EMBL/GenBank/DDBJ whole genome shotgun (WGS) entry which is preliminary data.</text>
</comment>
<dbReference type="SUPFAM" id="SSF52518">
    <property type="entry name" value="Thiamin diphosphate-binding fold (THDP-binding)"/>
    <property type="match status" value="1"/>
</dbReference>
<organism evidence="6 7">
    <name type="scientific">Dactylosporangium matsuzakiense</name>
    <dbReference type="NCBI Taxonomy" id="53360"/>
    <lineage>
        <taxon>Bacteria</taxon>
        <taxon>Bacillati</taxon>
        <taxon>Actinomycetota</taxon>
        <taxon>Actinomycetes</taxon>
        <taxon>Micromonosporales</taxon>
        <taxon>Micromonosporaceae</taxon>
        <taxon>Dactylosporangium</taxon>
    </lineage>
</organism>
<dbReference type="Pfam" id="PF00676">
    <property type="entry name" value="E1_dh"/>
    <property type="match status" value="1"/>
</dbReference>
<evidence type="ECO:0000313" key="7">
    <source>
        <dbReference type="Proteomes" id="UP001143480"/>
    </source>
</evidence>
<dbReference type="GO" id="GO:0003863">
    <property type="term" value="F:branched-chain 2-oxo acid dehydrogenase activity"/>
    <property type="evidence" value="ECO:0007669"/>
    <property type="project" value="UniProtKB-EC"/>
</dbReference>
<dbReference type="InterPro" id="IPR001017">
    <property type="entry name" value="DH_E1"/>
</dbReference>
<dbReference type="GO" id="GO:0009083">
    <property type="term" value="P:branched-chain amino acid catabolic process"/>
    <property type="evidence" value="ECO:0007669"/>
    <property type="project" value="TreeGrafter"/>
</dbReference>
<comment type="function">
    <text evidence="4">The branched-chain alpha-keto dehydrogenase complex catalyzes the overall conversion of alpha-keto acids to acyl-CoA and CO(2). It contains multiple copies of three enzymatic components: branched-chain alpha-keto acid decarboxylase (E1), lipoamide acyltransferase (E2) and lipoamide dehydrogenase (E3).</text>
</comment>
<evidence type="ECO:0000256" key="2">
    <source>
        <dbReference type="ARBA" id="ARBA00023002"/>
    </source>
</evidence>
<protein>
    <recommendedName>
        <fullName evidence="4">2-oxoisovalerate dehydrogenase subunit alpha</fullName>
        <ecNumber evidence="4">1.2.4.4</ecNumber>
    </recommendedName>
    <alternativeName>
        <fullName evidence="4">Branched-chain alpha-keto acid dehydrogenase E1 component alpha chain</fullName>
    </alternativeName>
</protein>
<gene>
    <name evidence="6" type="ORF">GCM10017581_083550</name>
</gene>
<keyword evidence="3 4" id="KW-0786">Thiamine pyrophosphate</keyword>
<comment type="similarity">
    <text evidence="4">Belongs to the BCKDHA family.</text>
</comment>
<accession>A0A9W6KUF3</accession>
<sequence length="348" mass="38490">MIQLLTPDGTLRDDDEAPLTVTPELCRALLRDMVLARRFDEEALALQRQGELGLWLQSLGQEAAQVGSMRALRPSDYVFPSYREQAAARCRGVTPTELMAQWRGVAHSGWDPARYNFHIYSLVLGTQALHATGYAVGVRFDGADDVVLAYFGDGASSQGDVNEALNWAAVADAPVIFFCQNNQWAISTSTSRQMGAPLHRRAVGFGLESYHVDGNDVLAVHAVTARAAESLRRGGPPVLIEAMTYRMAGHSTSDDPRRYRADAEVEVWRRRDPIARLDALIRARGWASPEFDADLAAESERLAHETRDACMSMPEPTVATIFEHVANQPSPLVRAQQDWMEAYHKTLA</sequence>
<dbReference type="GO" id="GO:0000287">
    <property type="term" value="F:magnesium ion binding"/>
    <property type="evidence" value="ECO:0007669"/>
    <property type="project" value="UniProtKB-ARBA"/>
</dbReference>
<dbReference type="CDD" id="cd02000">
    <property type="entry name" value="TPP_E1_PDC_ADC_BCADC"/>
    <property type="match status" value="1"/>
</dbReference>
<dbReference type="PANTHER" id="PTHR43380:SF1">
    <property type="entry name" value="2-OXOISOVALERATE DEHYDROGENASE SUBUNIT ALPHA, MITOCHONDRIAL"/>
    <property type="match status" value="1"/>
</dbReference>
<keyword evidence="7" id="KW-1185">Reference proteome</keyword>
<keyword evidence="6" id="KW-0670">Pyruvate</keyword>
<dbReference type="EMBL" id="BSFP01000075">
    <property type="protein sequence ID" value="GLL06605.1"/>
    <property type="molecule type" value="Genomic_DNA"/>
</dbReference>
<evidence type="ECO:0000256" key="4">
    <source>
        <dbReference type="RuleBase" id="RU365014"/>
    </source>
</evidence>
<keyword evidence="2 4" id="KW-0560">Oxidoreductase</keyword>
<name>A0A9W6KUF3_9ACTN</name>
<evidence type="ECO:0000259" key="5">
    <source>
        <dbReference type="Pfam" id="PF00676"/>
    </source>
</evidence>
<comment type="catalytic activity">
    <reaction evidence="4">
        <text>N(6)-[(R)-lipoyl]-L-lysyl-[protein] + 3-methyl-2-oxobutanoate + H(+) = N(6)-[(R)-S(8)-2-methylpropanoyldihydrolipoyl]-L-lysyl-[protein] + CO2</text>
        <dbReference type="Rhea" id="RHEA:13457"/>
        <dbReference type="Rhea" id="RHEA-COMP:10474"/>
        <dbReference type="Rhea" id="RHEA-COMP:10497"/>
        <dbReference type="ChEBI" id="CHEBI:11851"/>
        <dbReference type="ChEBI" id="CHEBI:15378"/>
        <dbReference type="ChEBI" id="CHEBI:16526"/>
        <dbReference type="ChEBI" id="CHEBI:83099"/>
        <dbReference type="ChEBI" id="CHEBI:83142"/>
        <dbReference type="EC" id="1.2.4.4"/>
    </reaction>
</comment>
<dbReference type="EC" id="1.2.4.4" evidence="4"/>
<reference evidence="6" key="2">
    <citation type="submission" date="2023-01" db="EMBL/GenBank/DDBJ databases">
        <authorList>
            <person name="Sun Q."/>
            <person name="Evtushenko L."/>
        </authorList>
    </citation>
    <scope>NUCLEOTIDE SEQUENCE</scope>
    <source>
        <strain evidence="6">VKM Ac-1321</strain>
    </source>
</reference>
<dbReference type="InterPro" id="IPR029061">
    <property type="entry name" value="THDP-binding"/>
</dbReference>